<keyword evidence="2 3" id="KW-0802">TPR repeat</keyword>
<dbReference type="PANTHER" id="PTHR44943:SF8">
    <property type="entry name" value="TPR REPEAT-CONTAINING PROTEIN MJ0263"/>
    <property type="match status" value="1"/>
</dbReference>
<keyword evidence="1" id="KW-0677">Repeat</keyword>
<feature type="repeat" description="TPR" evidence="3">
    <location>
        <begin position="204"/>
        <end position="237"/>
    </location>
</feature>
<accession>A0A8S1PX63</accession>
<dbReference type="Pfam" id="PF00515">
    <property type="entry name" value="TPR_1"/>
    <property type="match status" value="1"/>
</dbReference>
<evidence type="ECO:0000256" key="4">
    <source>
        <dbReference type="SAM" id="MobiDB-lite"/>
    </source>
</evidence>
<dbReference type="OMA" id="KNLICWR"/>
<dbReference type="Proteomes" id="UP000688137">
    <property type="component" value="Unassembled WGS sequence"/>
</dbReference>
<feature type="repeat" description="TPR" evidence="3">
    <location>
        <begin position="469"/>
        <end position="502"/>
    </location>
</feature>
<dbReference type="InterPro" id="IPR051685">
    <property type="entry name" value="Ycf3/AcsC/BcsC/TPR_MFPF"/>
</dbReference>
<dbReference type="Pfam" id="PF13424">
    <property type="entry name" value="TPR_12"/>
    <property type="match status" value="1"/>
</dbReference>
<feature type="compositionally biased region" description="Basic and acidic residues" evidence="4">
    <location>
        <begin position="449"/>
        <end position="463"/>
    </location>
</feature>
<evidence type="ECO:0000256" key="2">
    <source>
        <dbReference type="ARBA" id="ARBA00022803"/>
    </source>
</evidence>
<sequence length="741" mass="85826">MSQQQQQSVLTSQLELTCQLENHQSIIKYVCLDQNCSLQRLICDKCLQFEIHKDHQKQLNLKEVGLHLDKQILQNQELEKYLESLSVSIPELIQQLKQVIHQQNSIKFTLSPQNNQLLNKIVKFEKISNHITTTMKNISDTYIGQIKKLIEFVNAYQENSSNLQKNEDIKNQIDTNITNVESKKNSIQNNNKNNEFKLEGKCSIDNYIQLAESLKIQEKYEESITNYKKALEFDQKNLICWRGIGDCLRLIQEFLEAIPYYDKALYFEKNDIPSLIGKGECLRMLLEYEESKKCYEKVVNIDEKNIVSRVGLGECLRHMGSFLEAIGQYDKALEIDQKNIISLYGKGYCLRNIYNYQQADDCYIKVLEINPNHRDSKKEHDLCLAELKKNQRLQQTQVDQNADVRQENVIQTDILPNRGVQKVYHLSNSRDPKNEFFKSHQQLPNQEQLPKKDPTKTIKRSDSLDRKEVRDFCNRADSLKKNGNYEEALKLYEQALEKDPKDIPSLNGKGNCLRLLLKFGESLQTLETALKLNRNSISLYGAGECLRMLKQFNDAEEFYMESLTKAKEESQSQDPIIFMNLRGLGDILRAKGEFQKSINFYDQALALNENHALSLFGKAESLRGLGKYEDSIIYYKKSLEINKNDLISLSGLGESLRILKNYSEAQNYYEQALQIDKNRVVCLLGLSQCLRKQLQPKGALELIDRVLKFNPSDEQCQNLKKICLNEIKILEEASNNQGNNQ</sequence>
<feature type="repeat" description="TPR" evidence="3">
    <location>
        <begin position="340"/>
        <end position="373"/>
    </location>
</feature>
<evidence type="ECO:0000313" key="6">
    <source>
        <dbReference type="Proteomes" id="UP000688137"/>
    </source>
</evidence>
<name>A0A8S1PX63_PARPR</name>
<feature type="repeat" description="TPR" evidence="3">
    <location>
        <begin position="306"/>
        <end position="339"/>
    </location>
</feature>
<feature type="region of interest" description="Disordered" evidence="4">
    <location>
        <begin position="431"/>
        <end position="463"/>
    </location>
</feature>
<dbReference type="PROSITE" id="PS50005">
    <property type="entry name" value="TPR"/>
    <property type="match status" value="6"/>
</dbReference>
<feature type="repeat" description="TPR" evidence="3">
    <location>
        <begin position="578"/>
        <end position="611"/>
    </location>
</feature>
<dbReference type="Pfam" id="PF14559">
    <property type="entry name" value="TPR_19"/>
    <property type="match status" value="1"/>
</dbReference>
<evidence type="ECO:0000313" key="5">
    <source>
        <dbReference type="EMBL" id="CAD8107807.1"/>
    </source>
</evidence>
<comment type="caution">
    <text evidence="5">The sequence shown here is derived from an EMBL/GenBank/DDBJ whole genome shotgun (WGS) entry which is preliminary data.</text>
</comment>
<dbReference type="PANTHER" id="PTHR44943">
    <property type="entry name" value="CELLULOSE SYNTHASE OPERON PROTEIN C"/>
    <property type="match status" value="1"/>
</dbReference>
<gene>
    <name evidence="5" type="ORF">PPRIM_AZ9-3.1.T1350018</name>
</gene>
<dbReference type="PROSITE" id="PS50293">
    <property type="entry name" value="TPR_REGION"/>
    <property type="match status" value="1"/>
</dbReference>
<dbReference type="Pfam" id="PF13181">
    <property type="entry name" value="TPR_8"/>
    <property type="match status" value="4"/>
</dbReference>
<evidence type="ECO:0000256" key="3">
    <source>
        <dbReference type="PROSITE-ProRule" id="PRU00339"/>
    </source>
</evidence>
<proteinExistence type="predicted"/>
<dbReference type="SMART" id="SM00028">
    <property type="entry name" value="TPR"/>
    <property type="match status" value="12"/>
</dbReference>
<organism evidence="5 6">
    <name type="scientific">Paramecium primaurelia</name>
    <dbReference type="NCBI Taxonomy" id="5886"/>
    <lineage>
        <taxon>Eukaryota</taxon>
        <taxon>Sar</taxon>
        <taxon>Alveolata</taxon>
        <taxon>Ciliophora</taxon>
        <taxon>Intramacronucleata</taxon>
        <taxon>Oligohymenophorea</taxon>
        <taxon>Peniculida</taxon>
        <taxon>Parameciidae</taxon>
        <taxon>Paramecium</taxon>
    </lineage>
</organism>
<feature type="compositionally biased region" description="Polar residues" evidence="4">
    <location>
        <begin position="439"/>
        <end position="448"/>
    </location>
</feature>
<evidence type="ECO:0008006" key="7">
    <source>
        <dbReference type="Google" id="ProtNLM"/>
    </source>
</evidence>
<protein>
    <recommendedName>
        <fullName evidence="7">Tetratricopeptide repeat protein</fullName>
    </recommendedName>
</protein>
<feature type="repeat" description="TPR" evidence="3">
    <location>
        <begin position="646"/>
        <end position="679"/>
    </location>
</feature>
<evidence type="ECO:0000256" key="1">
    <source>
        <dbReference type="ARBA" id="ARBA00022737"/>
    </source>
</evidence>
<keyword evidence="6" id="KW-1185">Reference proteome</keyword>
<reference evidence="5" key="1">
    <citation type="submission" date="2021-01" db="EMBL/GenBank/DDBJ databases">
        <authorList>
            <consortium name="Genoscope - CEA"/>
            <person name="William W."/>
        </authorList>
    </citation>
    <scope>NUCLEOTIDE SEQUENCE</scope>
</reference>
<dbReference type="AlphaFoldDB" id="A0A8S1PX63"/>
<dbReference type="InterPro" id="IPR019734">
    <property type="entry name" value="TPR_rpt"/>
</dbReference>
<dbReference type="EMBL" id="CAJJDM010000138">
    <property type="protein sequence ID" value="CAD8107807.1"/>
    <property type="molecule type" value="Genomic_DNA"/>
</dbReference>